<protein>
    <submittedName>
        <fullName evidence="3">Hypothetical_protein</fullName>
    </submittedName>
</protein>
<evidence type="ECO:0000256" key="1">
    <source>
        <dbReference type="SAM" id="Phobius"/>
    </source>
</evidence>
<organism evidence="2">
    <name type="scientific">Hexamita inflata</name>
    <dbReference type="NCBI Taxonomy" id="28002"/>
    <lineage>
        <taxon>Eukaryota</taxon>
        <taxon>Metamonada</taxon>
        <taxon>Diplomonadida</taxon>
        <taxon>Hexamitidae</taxon>
        <taxon>Hexamitinae</taxon>
        <taxon>Hexamita</taxon>
    </lineage>
</organism>
<keyword evidence="4" id="KW-1185">Reference proteome</keyword>
<proteinExistence type="predicted"/>
<reference evidence="2" key="1">
    <citation type="submission" date="2023-06" db="EMBL/GenBank/DDBJ databases">
        <authorList>
            <person name="Kurt Z."/>
        </authorList>
    </citation>
    <scope>NUCLEOTIDE SEQUENCE</scope>
</reference>
<comment type="caution">
    <text evidence="2">The sequence shown here is derived from an EMBL/GenBank/DDBJ whole genome shotgun (WGS) entry which is preliminary data.</text>
</comment>
<evidence type="ECO:0000313" key="4">
    <source>
        <dbReference type="Proteomes" id="UP001642409"/>
    </source>
</evidence>
<keyword evidence="1" id="KW-1133">Transmembrane helix</keyword>
<dbReference type="Proteomes" id="UP001642409">
    <property type="component" value="Unassembled WGS sequence"/>
</dbReference>
<feature type="transmembrane region" description="Helical" evidence="1">
    <location>
        <begin position="77"/>
        <end position="99"/>
    </location>
</feature>
<dbReference type="AlphaFoldDB" id="A0AA86U7T9"/>
<dbReference type="EMBL" id="CAXDID020000073">
    <property type="protein sequence ID" value="CAL6015449.1"/>
    <property type="molecule type" value="Genomic_DNA"/>
</dbReference>
<reference evidence="3 4" key="2">
    <citation type="submission" date="2024-07" db="EMBL/GenBank/DDBJ databases">
        <authorList>
            <person name="Akdeniz Z."/>
        </authorList>
    </citation>
    <scope>NUCLEOTIDE SEQUENCE [LARGE SCALE GENOMIC DNA]</scope>
</reference>
<gene>
    <name evidence="3" type="ORF">HINF_LOCUS24837</name>
    <name evidence="2" type="ORF">HINF_LOCUS29986</name>
</gene>
<dbReference type="EMBL" id="CATOUU010000699">
    <property type="protein sequence ID" value="CAI9942341.1"/>
    <property type="molecule type" value="Genomic_DNA"/>
</dbReference>
<accession>A0AA86U7T9</accession>
<evidence type="ECO:0000313" key="2">
    <source>
        <dbReference type="EMBL" id="CAI9942341.1"/>
    </source>
</evidence>
<sequence length="248" mass="29729">MFTFTIQRFHLEVEGVYTVVDKRLYQIFAVMILYVPEYHKQIINHLTPFPDRVAFTLPVTLVSCENIFEQISNIQQILLIVLFWQIIYFIPLTCAINGIHRSNAYFGIRQRYQHYPLEWVSFHSVRLVDLQDRLCSPSGFTVLIICWGQLRLVFRRQLRRHISKQFNKPRQAEKRCSDEQKFEVFKIWNNKVLKSVQFRPNLNGQSTIGCRLSSYLIPRSQLIKQIYYIGNFWNCFGWHHPELQLLRN</sequence>
<keyword evidence="1" id="KW-0812">Transmembrane</keyword>
<keyword evidence="1" id="KW-0472">Membrane</keyword>
<name>A0AA86U7T9_9EUKA</name>
<evidence type="ECO:0000313" key="3">
    <source>
        <dbReference type="EMBL" id="CAL6015449.1"/>
    </source>
</evidence>